<dbReference type="AlphaFoldDB" id="A0A919IIA8"/>
<dbReference type="SUPFAM" id="SSF50939">
    <property type="entry name" value="Sialidases"/>
    <property type="match status" value="1"/>
</dbReference>
<reference evidence="1" key="1">
    <citation type="submission" date="2021-01" db="EMBL/GenBank/DDBJ databases">
        <title>Whole genome shotgun sequence of Actinoplanes cyaneus NBRC 14990.</title>
        <authorList>
            <person name="Komaki H."/>
            <person name="Tamura T."/>
        </authorList>
    </citation>
    <scope>NUCLEOTIDE SEQUENCE</scope>
    <source>
        <strain evidence="1">NBRC 14990</strain>
    </source>
</reference>
<evidence type="ECO:0000313" key="2">
    <source>
        <dbReference type="Proteomes" id="UP000619479"/>
    </source>
</evidence>
<comment type="caution">
    <text evidence="1">The sequence shown here is derived from an EMBL/GenBank/DDBJ whole genome shotgun (WGS) entry which is preliminary data.</text>
</comment>
<name>A0A919IIA8_9ACTN</name>
<protein>
    <recommendedName>
        <fullName evidence="3">BNR repeat-containing family member</fullName>
    </recommendedName>
</protein>
<dbReference type="RefSeq" id="WP_203741843.1">
    <property type="nucleotide sequence ID" value="NZ_BAAAUC010000003.1"/>
</dbReference>
<dbReference type="Proteomes" id="UP000619479">
    <property type="component" value="Unassembled WGS sequence"/>
</dbReference>
<dbReference type="CDD" id="cd15482">
    <property type="entry name" value="Sialidase_non-viral"/>
    <property type="match status" value="1"/>
</dbReference>
<dbReference type="Pfam" id="PF15892">
    <property type="entry name" value="BNR_4"/>
    <property type="match status" value="1"/>
</dbReference>
<keyword evidence="2" id="KW-1185">Reference proteome</keyword>
<evidence type="ECO:0008006" key="3">
    <source>
        <dbReference type="Google" id="ProtNLM"/>
    </source>
</evidence>
<sequence length="429" mass="47125">MKRRTLLAAGLVPFVPTPSRPSVTTVAAASAARTDRRPVAGGVHDPYAKKTFISWAGFQEDNYVQEYDHRRGTWSAPVRVAGGDNDSHNYPTLIQAGDGHLLVFRGLHNRELWVARSPEPHSIAGTWTDTIIPEGLGATYPMPVKTATGDIFVFIRETAGDFDPAFPTDTRPMKYVRSTDNGHTWQSSATLTGDRWCIAPLGRPDNMNEIYLGQLRLEPDGRIAMVWTLAGGGPEGHLHDRYHRNIYHATFSPDDLRFRSAAGHDLGTTVDDADQERHLKVATTPLQTVNPRSPDYISLVGSTLGGRAPFVVWMRLDEQGTVHTHSAVHLPGTGWHERELGAGVRVRDMEPADALSWRIHTTPDPAAPGVDTYRLVPGLPWRHESTLATPRPIQRIEVIAGHRAPVRLLLTGASSARDVSIADGDVYVA</sequence>
<accession>A0A919IIA8</accession>
<dbReference type="EMBL" id="BOMH01000027">
    <property type="protein sequence ID" value="GID65641.1"/>
    <property type="molecule type" value="Genomic_DNA"/>
</dbReference>
<gene>
    <name evidence="1" type="ORF">Acy02nite_35220</name>
</gene>
<dbReference type="InterPro" id="IPR036278">
    <property type="entry name" value="Sialidase_sf"/>
</dbReference>
<dbReference type="Gene3D" id="2.120.10.10">
    <property type="match status" value="1"/>
</dbReference>
<evidence type="ECO:0000313" key="1">
    <source>
        <dbReference type="EMBL" id="GID65641.1"/>
    </source>
</evidence>
<organism evidence="1 2">
    <name type="scientific">Actinoplanes cyaneus</name>
    <dbReference type="NCBI Taxonomy" id="52696"/>
    <lineage>
        <taxon>Bacteria</taxon>
        <taxon>Bacillati</taxon>
        <taxon>Actinomycetota</taxon>
        <taxon>Actinomycetes</taxon>
        <taxon>Micromonosporales</taxon>
        <taxon>Micromonosporaceae</taxon>
        <taxon>Actinoplanes</taxon>
    </lineage>
</organism>
<proteinExistence type="predicted"/>